<feature type="domain" description="Secretion system C-terminal sorting" evidence="5">
    <location>
        <begin position="619"/>
        <end position="686"/>
    </location>
</feature>
<sequence length="687" mass="76859">MMKTFYSFLAVFFYFSTLFAQYTYVPDDNFEQALINLGYDNVLDNYVLTSNINGVTNLDVSNSRFSDDDIFGIQDLTGIEDFTALVDLNCSINSLTSLDLSSNLALEYVFCEINDLTSINVCANTALKWLICRSNNLIGLDVTSNPALEVLICETNELTSLNVRSNPNLTRLRCGDNKLEFLNVKNCNNYNFDSDVVIGFDASGNPDLSCILVDDAAYSNANWSFKDDTASYDEYCLLPSLTYVPDDNFEQALINLGYDDVLDNFVVSGNINTITNLDVSNSRFGNDDFGIIDLTGIEDFTSLVSLDCSYNNITSLDLSSNGLLETLFCNVNDLKSLNVACTPNLKTLNCDSNELTQLNVSLNPKLELLYCVTNQLTSLDVSANPALVRLRCAVNELTYLNVKNGNNTNFHGDVVLGFEATGNPDLTCIQVDDAAYSNANWTHKDDTASYSSSCYNPLLVYLPDNFFEQFFIDLGLDDILDDYIFLDKVINIQKLDISNKNISDLTGIEYLTSLETLYCQNNKLINLDLSLNTALTYLNCSGNQLETINLKNGNNAKLTYLNTTGNPNLTCIQVDNEDYSNKNWKSDGSKHFCIDKYTKFSEKCELLSITNIKNLSFKLYPNPISEKFTIKLQNGLELKKLSIYNHIGELIKQEKQNTMDVSKLSKGIYFIQVETNQGKSAKKILIE</sequence>
<proteinExistence type="predicted"/>
<gene>
    <name evidence="6" type="ORF">F2B50_01045</name>
    <name evidence="7" type="ORF">FPF71_01045</name>
</gene>
<organism evidence="6 9">
    <name type="scientific">Algibacter amylolyticus</name>
    <dbReference type="NCBI Taxonomy" id="1608400"/>
    <lineage>
        <taxon>Bacteria</taxon>
        <taxon>Pseudomonadati</taxon>
        <taxon>Bacteroidota</taxon>
        <taxon>Flavobacteriia</taxon>
        <taxon>Flavobacteriales</taxon>
        <taxon>Flavobacteriaceae</taxon>
        <taxon>Algibacter</taxon>
    </lineage>
</organism>
<evidence type="ECO:0000256" key="2">
    <source>
        <dbReference type="ARBA" id="ARBA00022729"/>
    </source>
</evidence>
<keyword evidence="1" id="KW-0433">Leucine-rich repeat</keyword>
<dbReference type="InterPro" id="IPR001611">
    <property type="entry name" value="Leu-rich_rpt"/>
</dbReference>
<dbReference type="EMBL" id="VMBF01000001">
    <property type="protein sequence ID" value="TSJ81704.1"/>
    <property type="molecule type" value="Genomic_DNA"/>
</dbReference>
<dbReference type="InterPro" id="IPR052574">
    <property type="entry name" value="CDIRP"/>
</dbReference>
<comment type="caution">
    <text evidence="6">The sequence shown here is derived from an EMBL/GenBank/DDBJ whole genome shotgun (WGS) entry which is preliminary data.</text>
</comment>
<evidence type="ECO:0000256" key="3">
    <source>
        <dbReference type="ARBA" id="ARBA00022737"/>
    </source>
</evidence>
<evidence type="ECO:0000313" key="9">
    <source>
        <dbReference type="Proteomes" id="UP000322315"/>
    </source>
</evidence>
<dbReference type="Pfam" id="PF18962">
    <property type="entry name" value="Por_Secre_tail"/>
    <property type="match status" value="1"/>
</dbReference>
<feature type="signal peptide" evidence="4">
    <location>
        <begin position="1"/>
        <end position="20"/>
    </location>
</feature>
<accession>A0A5M7BDF7</accession>
<dbReference type="PANTHER" id="PTHR47566">
    <property type="match status" value="1"/>
</dbReference>
<dbReference type="InterPro" id="IPR032675">
    <property type="entry name" value="LRR_dom_sf"/>
</dbReference>
<feature type="chain" id="PRO_5024303593" evidence="4">
    <location>
        <begin position="21"/>
        <end position="687"/>
    </location>
</feature>
<dbReference type="InterPro" id="IPR026444">
    <property type="entry name" value="Secre_tail"/>
</dbReference>
<dbReference type="Gene3D" id="3.80.10.10">
    <property type="entry name" value="Ribonuclease Inhibitor"/>
    <property type="match status" value="3"/>
</dbReference>
<dbReference type="PANTHER" id="PTHR47566:SF1">
    <property type="entry name" value="PROTEIN NUD1"/>
    <property type="match status" value="1"/>
</dbReference>
<dbReference type="PROSITE" id="PS51450">
    <property type="entry name" value="LRR"/>
    <property type="match status" value="1"/>
</dbReference>
<reference evidence="7 8" key="2">
    <citation type="submission" date="2019-07" db="EMBL/GenBank/DDBJ databases">
        <title>Algibacter marinivivus sp. nov., isolated from the surface of a marine red alga.</title>
        <authorList>
            <person name="Zhong X."/>
            <person name="Xu W."/>
            <person name="Zhang Y."/>
            <person name="Zhang Q."/>
            <person name="Du Z."/>
        </authorList>
    </citation>
    <scope>NUCLEOTIDE SEQUENCE [LARGE SCALE GENOMIC DNA]</scope>
    <source>
        <strain evidence="7 8">RU-4-M-4</strain>
    </source>
</reference>
<evidence type="ECO:0000259" key="5">
    <source>
        <dbReference type="Pfam" id="PF18962"/>
    </source>
</evidence>
<protein>
    <submittedName>
        <fullName evidence="6">T9SS type A sorting domain-containing protein</fullName>
    </submittedName>
</protein>
<evidence type="ECO:0000256" key="4">
    <source>
        <dbReference type="SAM" id="SignalP"/>
    </source>
</evidence>
<evidence type="ECO:0000313" key="7">
    <source>
        <dbReference type="EMBL" id="TSJ81704.1"/>
    </source>
</evidence>
<dbReference type="Proteomes" id="UP000322315">
    <property type="component" value="Unassembled WGS sequence"/>
</dbReference>
<evidence type="ECO:0000256" key="1">
    <source>
        <dbReference type="ARBA" id="ARBA00022614"/>
    </source>
</evidence>
<reference evidence="6" key="3">
    <citation type="submission" date="2019-09" db="EMBL/GenBank/DDBJ databases">
        <authorList>
            <person name="Zhang D.-C."/>
        </authorList>
    </citation>
    <scope>NUCLEOTIDE SEQUENCE</scope>
    <source>
        <strain evidence="6">RU-4-M-4</strain>
    </source>
</reference>
<dbReference type="RefSeq" id="WP_144114808.1">
    <property type="nucleotide sequence ID" value="NZ_JACHGE010000001.1"/>
</dbReference>
<evidence type="ECO:0000313" key="6">
    <source>
        <dbReference type="EMBL" id="KAA5827459.1"/>
    </source>
</evidence>
<keyword evidence="2 4" id="KW-0732">Signal</keyword>
<dbReference type="GO" id="GO:0035591">
    <property type="term" value="F:signaling adaptor activity"/>
    <property type="evidence" value="ECO:0007669"/>
    <property type="project" value="TreeGrafter"/>
</dbReference>
<dbReference type="EMBL" id="VWRS01000001">
    <property type="protein sequence ID" value="KAA5827459.1"/>
    <property type="molecule type" value="Genomic_DNA"/>
</dbReference>
<reference evidence="6 9" key="1">
    <citation type="journal article" date="2015" name="Int. J. Syst. Evol. Microbiol.">
        <title>Algibacter amylolyticus sp. nov., isolated from intertidal sediment.</title>
        <authorList>
            <person name="Zhang D.C."/>
            <person name="Wu J."/>
            <person name="Neuner K."/>
            <person name="Yao J."/>
            <person name="Margesin R."/>
        </authorList>
    </citation>
    <scope>NUCLEOTIDE SEQUENCE [LARGE SCALE GENOMIC DNA]</scope>
    <source>
        <strain evidence="6 9">RU-4-M-4</strain>
    </source>
</reference>
<dbReference type="SUPFAM" id="SSF52075">
    <property type="entry name" value="Outer arm dynein light chain 1"/>
    <property type="match status" value="1"/>
</dbReference>
<keyword evidence="3" id="KW-0677">Repeat</keyword>
<dbReference type="NCBIfam" id="TIGR04183">
    <property type="entry name" value="Por_Secre_tail"/>
    <property type="match status" value="1"/>
</dbReference>
<name>A0A5M7BDF7_9FLAO</name>
<dbReference type="AlphaFoldDB" id="A0A5M7BDF7"/>
<dbReference type="Proteomes" id="UP000315145">
    <property type="component" value="Unassembled WGS sequence"/>
</dbReference>
<evidence type="ECO:0000313" key="8">
    <source>
        <dbReference type="Proteomes" id="UP000315145"/>
    </source>
</evidence>
<keyword evidence="8" id="KW-1185">Reference proteome</keyword>
<dbReference type="OrthoDB" id="3179827at2"/>
<dbReference type="SUPFAM" id="SSF52058">
    <property type="entry name" value="L domain-like"/>
    <property type="match status" value="1"/>
</dbReference>